<gene>
    <name evidence="1" type="ORF">HXX76_014163</name>
</gene>
<name>A0A835VRE7_CHLIN</name>
<proteinExistence type="predicted"/>
<reference evidence="1" key="1">
    <citation type="journal article" date="2020" name="bioRxiv">
        <title>Comparative genomics of Chlamydomonas.</title>
        <authorList>
            <person name="Craig R.J."/>
            <person name="Hasan A.R."/>
            <person name="Ness R.W."/>
            <person name="Keightley P.D."/>
        </authorList>
    </citation>
    <scope>NUCLEOTIDE SEQUENCE</scope>
    <source>
        <strain evidence="1">SAG 7.73</strain>
    </source>
</reference>
<accession>A0A835VRE7</accession>
<organism evidence="1 2">
    <name type="scientific">Chlamydomonas incerta</name>
    <dbReference type="NCBI Taxonomy" id="51695"/>
    <lineage>
        <taxon>Eukaryota</taxon>
        <taxon>Viridiplantae</taxon>
        <taxon>Chlorophyta</taxon>
        <taxon>core chlorophytes</taxon>
        <taxon>Chlorophyceae</taxon>
        <taxon>CS clade</taxon>
        <taxon>Chlamydomonadales</taxon>
        <taxon>Chlamydomonadaceae</taxon>
        <taxon>Chlamydomonas</taxon>
    </lineage>
</organism>
<keyword evidence="2" id="KW-1185">Reference proteome</keyword>
<dbReference type="Proteomes" id="UP000650467">
    <property type="component" value="Unassembled WGS sequence"/>
</dbReference>
<dbReference type="EMBL" id="JAEHOC010000060">
    <property type="protein sequence ID" value="KAG2425005.1"/>
    <property type="molecule type" value="Genomic_DNA"/>
</dbReference>
<sequence>MQRVLSTLSDIVQKTEHAIHLLGRAGGPAGAAAAAAAYHQWCPPSAHAPPHHHADPLPCHREEVVPGDSVQATLSHSTPTSLVLQVVPSWGSCAGGTVGGGGAGAGGGVGGSGIGRGTARALSIEYVEYLQKALALYHPGIMIRRGQPPHELVISCPQPGVLSATLQESLKRWLEAPALAYAFDNVRATFAPGPHCEAAHHESLSTMMNIAPWRLATNSALHVWVKDIRAMERIANFKRVRASDDALADLSSAGALMPFPWQISVHGGDNIWRVLNHCGRTLPRVAGQAHTHTHVHAAWDGCGYDACDFGNPRADSAWNNPMNSAGFSQNGQ</sequence>
<comment type="caution">
    <text evidence="1">The sequence shown here is derived from an EMBL/GenBank/DDBJ whole genome shotgun (WGS) entry which is preliminary data.</text>
</comment>
<evidence type="ECO:0000313" key="2">
    <source>
        <dbReference type="Proteomes" id="UP000650467"/>
    </source>
</evidence>
<dbReference type="AlphaFoldDB" id="A0A835VRE7"/>
<protein>
    <submittedName>
        <fullName evidence="1">Uncharacterized protein</fullName>
    </submittedName>
</protein>
<evidence type="ECO:0000313" key="1">
    <source>
        <dbReference type="EMBL" id="KAG2425005.1"/>
    </source>
</evidence>